<dbReference type="Gene3D" id="3.20.20.70">
    <property type="entry name" value="Aldolase class I"/>
    <property type="match status" value="3"/>
</dbReference>
<feature type="compositionally biased region" description="Polar residues" evidence="2">
    <location>
        <begin position="75"/>
        <end position="91"/>
    </location>
</feature>
<organism evidence="5 6">
    <name type="scientific">Tritrichomonas musculus</name>
    <dbReference type="NCBI Taxonomy" id="1915356"/>
    <lineage>
        <taxon>Eukaryota</taxon>
        <taxon>Metamonada</taxon>
        <taxon>Parabasalia</taxon>
        <taxon>Tritrichomonadida</taxon>
        <taxon>Tritrichomonadidae</taxon>
        <taxon>Tritrichomonas</taxon>
    </lineage>
</organism>
<gene>
    <name evidence="5" type="ORF">M9Y10_015094</name>
</gene>
<name>A0ABR2L1B8_9EUKA</name>
<feature type="region of interest" description="Disordered" evidence="2">
    <location>
        <begin position="73"/>
        <end position="98"/>
    </location>
</feature>
<dbReference type="InterPro" id="IPR008979">
    <property type="entry name" value="Galactose-bd-like_sf"/>
</dbReference>
<protein>
    <recommendedName>
        <fullName evidence="4">F5/8 type C domain-containing protein</fullName>
    </recommendedName>
</protein>
<evidence type="ECO:0000313" key="5">
    <source>
        <dbReference type="EMBL" id="KAK8897160.1"/>
    </source>
</evidence>
<evidence type="ECO:0000256" key="3">
    <source>
        <dbReference type="SAM" id="Phobius"/>
    </source>
</evidence>
<keyword evidence="3" id="KW-0812">Transmembrane</keyword>
<dbReference type="Gene3D" id="2.60.120.260">
    <property type="entry name" value="Galactose-binding domain-like"/>
    <property type="match status" value="3"/>
</dbReference>
<dbReference type="Proteomes" id="UP001470230">
    <property type="component" value="Unassembled WGS sequence"/>
</dbReference>
<reference evidence="5 6" key="1">
    <citation type="submission" date="2024-04" db="EMBL/GenBank/DDBJ databases">
        <title>Tritrichomonas musculus Genome.</title>
        <authorList>
            <person name="Alves-Ferreira E."/>
            <person name="Grigg M."/>
            <person name="Lorenzi H."/>
            <person name="Galac M."/>
        </authorList>
    </citation>
    <scope>NUCLEOTIDE SEQUENCE [LARGE SCALE GENOMIC DNA]</scope>
    <source>
        <strain evidence="5 6">EAF2021</strain>
    </source>
</reference>
<dbReference type="InterPro" id="IPR013785">
    <property type="entry name" value="Aldolase_TIM"/>
</dbReference>
<keyword evidence="3" id="KW-0472">Membrane</keyword>
<dbReference type="InterPro" id="IPR013320">
    <property type="entry name" value="ConA-like_dom_sf"/>
</dbReference>
<dbReference type="SUPFAM" id="SSF51445">
    <property type="entry name" value="(Trans)glycosidases"/>
    <property type="match status" value="3"/>
</dbReference>
<proteinExistence type="predicted"/>
<comment type="caution">
    <text evidence="5">The sequence shown here is derived from an EMBL/GenBank/DDBJ whole genome shotgun (WGS) entry which is preliminary data.</text>
</comment>
<dbReference type="Gene3D" id="2.60.120.200">
    <property type="match status" value="1"/>
</dbReference>
<accession>A0ABR2L1B8</accession>
<keyword evidence="1" id="KW-0732">Signal</keyword>
<feature type="transmembrane region" description="Helical" evidence="3">
    <location>
        <begin position="3354"/>
        <end position="3378"/>
    </location>
</feature>
<keyword evidence="3" id="KW-1133">Transmembrane helix</keyword>
<dbReference type="InterPro" id="IPR014755">
    <property type="entry name" value="Cu-Rt/internalin_Ig-like"/>
</dbReference>
<dbReference type="PROSITE" id="PS50022">
    <property type="entry name" value="FA58C_3"/>
    <property type="match status" value="2"/>
</dbReference>
<feature type="domain" description="F5/8 type C" evidence="4">
    <location>
        <begin position="1151"/>
        <end position="1322"/>
    </location>
</feature>
<evidence type="ECO:0000256" key="1">
    <source>
        <dbReference type="ARBA" id="ARBA00022729"/>
    </source>
</evidence>
<keyword evidence="6" id="KW-1185">Reference proteome</keyword>
<sequence length="3404" mass="391608">MLFLLLSLIVAKEYQLNNNHLTYTWTVDDKNSISTKEIVNKNTDTPLTITPAHGSEEFVISLPIDHPGEYPNPLDKSSWTITSNSEHSAQGNEGPANNLLDNNIDTIWHSYYTPIGPGGHDDRKEGEPFRFTVNTGKLVKFHSISYTHRKGGGNGVFKDFKLYAGKTNDELEENIKKDNPILDDIFEVNHDGKCYVNIEQEVEAQYIALLTDGDGTYASGAEFDLYDGPVPASNYFIKASELQVQKTEQPDDSKIVFTFQPYVLNDVTWDIRETVELQADKHYLHKYFEIKSSKPDVVIDYIDLVHFVISKDDLQYSWGSPMVENVFKNLGQPVYINTLFFGSRFPLTHSLIEKYLGRVRYYTGKKFSDFELNSEGYYQTWQTVVGVARSNIMAVVRNDFFSYIADIAVASPFRKQYNSWYDWMLRIDEQNIMQSFKEIERGCSQYGLPPFDSYVVDDGWNNYNTEKYGVYDVGTSGTTYNTEGFWTFNDKFPQKFTPPSEWTRKICSNFGVWLGPRGGYVTPGQFGKMIEDAGNGFYSEVTNDIDVASHKYIKKVKELLISFIHDYKVNYYKLDGFSGGACKNATHDHMVGGAHDLYYYTDLYENYIAAYIEMIDAAKKEGLDNFWISSTTYTNLSPFHLQWSNSVWIQISSDMGETLVGGNDNECDQMLTYRDQCYWSFYDERQYQFPAKNLYNHDPIYGQAGTVLRGSMDDDYFRTFLYGCAMRGTAFYELYYTYDMIDEGDKWYVNSDVLSWAEKNFHILQHSQRFGGKPAQGQVYGYSAWDGSDGIVALRNPGGEETKFSLKLDRDVGVTEGIPTVYRSTRLHHRTTNTDEMKNGVPYKYGDTLEVTLQQGEYRIYEFHSEVDKDSPVIEVLKSTKFNEVLIRFNKYVDLSESRFDIEGLEVDEVNLRGDLRTVTLTTTTMTNYTTYDMKISKVKDIFGNSLDTTVKYQFFENNEIISMRGEVKGTDEVVFSGSYETDSFTINVNVKEFGDFKSGVLLHSEDNSIVVEVDSDGHLKFTVGKVSVISNTIVHNVGSQHYTFVRERNTMLKIYVNSEIDNSAYIKDAEALVKIEKIIMNKNSIIYTYMIFYNYGVAYSEIPFEITLKNEYIERVFAIENHKVRTKQITNFRTDNIESFMPEKGSEEWTFALPISENDDGTKPIDRSEWTVTANSEQTTKPGAEGAAVNMIDGNINTIWHSRYNDKGQGGHDDRKSDSDPFQVTFNFNKIISYKAFSYTPRQNGPNGIIKHYQIYVGDTVEELQNNIDNKKYVSDGTFKYFHTYPVYVNFDKEIKSQYLALLSLEHGGMGSGADFSLYSEFVKDPYLEVKSSDCDVEYEYQRNSEDVQKLIFTFQYKYFETTFNITETYELMSDKPYIEKQVEIQCSDEKQKIYFIDMESFLLNEETESSSWTHPIREQDVDSGLTPFVINLGQPVYIKSFFTGCRFPLNDNAIEEHVAHLRYHSGKTFGQLLADNPISDDQDENTYYCWKTVIGAARSSRLEVVRNDLFSYISEISVPTSFRKQYNSWYDWMLKIDESNILESFKEIERGCSQYGVPPLDSYVVDDGWNNYNTDKYGVYDEGTSGTTYNTEGFWVFNTKFPEGLKNPSDFAHRISSRFGVWLGPRGGYVTPGQFGKVIEDAGKGYYNAQAGDIDVGSHRYIENLDKFLSNWISEYKINYFKLDGFASAACTNKTHDHMVGGPNDAYYYTDLWERYIHVFEHFREVASENEIPNFWISITCFVNPSPFHLQWANSVWFQISGDVGYIDIGGNHNYADQMLTYRDSCYYNFSDYLQFQFPAKNLYNHDPIYGKAGTSLKGSMDDDDFRSFLYGCSMRGNAFVELYYTYDMIDEGDKWYVNSDVLSWTEKNFHILQHSQRFGGEPRLGQVYGYSAWDGSDGIVALRNPGGEEMKFSLKLDRDVGVTEGIPTVYRSTRLHHRTTNTDEMKNGVPYKYGDTLEVTLQQGEYRIYEFHSEVDKDSPVIEVLKSTKFNEVLIRFNKYVDLSESRFDIEGLEVDEVNLRGDLRTVTLTTTTMTNYTTYDMKISKVKDIFGNSLDTTVKYQFFENNEIVSLRGEIQGTDAVIFPDSINTDSFTINVNVKEFGDFKSGVLLHSEDNSIVVEVDSDGHLKFTVGSQSITSKATIAPDGDHHYTFVRERNTMLKIYVNSEIDNSAYIKDAEALVKIEKIIMNKNSIIYTYMIFYNYGVAYSEIPFEITLKNEYIERVFAIENHKVRTKQITNFRTDNIESFMPEKGSEEWTFALPLSANSKNDDFEPIDRSEWTVTANSEQTTNKGQEGAAVNMIDGNINTIWHSRYNDKGQGGHDDRKSDSDPFQVTFNFNKIISYKAFSYTPRQNGPNGIIKHYQIYVGDTAEELQNNIDNKKYVSDGTFKYFHTYPVYVNFDKEIKSQYLALLSLEHDGMGSGADFSLYSDFVPDPYLEVKSSDCDVEYEYQRNSEDVQKLIFTFQYKFYETTFNITETYELMSDKPYIEKQVEIQCSDEKQKIYFIDMESFLLNEETESSSWTHPIREQDVDSGLTPFVINLGQPVYIKSFFTGCRFPLNDNAIEEHVAHLRYHSGKTFGQLLADSPHQEDQDENTYYCWKTVIGAARSSRLEVVRNDLFSYISEISVPTSFRKQYNSWYDWMLKINESNILESFKEIERGCSQYGVPPLDSYVVDDGWNNYNTDKYGVYDEGTSGTTYNTEGFWVFNTKFPEGLKNPSDFAHRISSRFGVWLGPRGGYVTPGQFGKVIEDAGKGYYNAQAGDIDVGSHRYIENLDKFLSNWISEYKINYFKLDGFASAACTNKTHDHMVGGPNDAYYYTDLWERYIHVFEHFREVASENEIPNFWISITCFVNPSPFHLQWANSVWFQISGDVGYIDIGGNHNYADQMLTYRDSCYYNFSDYLQFQFPAKNLYNHDPIYGKAGTSLEGSMDDEYFRLFLYFCAMRGNAFTEMYYTYSMLDEGEKWYVNSEVLRWTESRFDVLQHSQRFGGEPRLGAVYGYSAWNEKSGTIAIRNPSGEKQDFSITLNRDIGVPEKIGSTFRKVVLSHKTEEDLEEGKETHYNDVIKGTLNPGEARIIDFEEKKDTEPPTIELCRAASKKKVLIRFNKRIIPRKENYNIKDLQIYNVSLKADLRTIILKTEEMEDGEDYEVEMNGVSDQLGNKLNDKRQFTYSKHSLFVFNNTHIDASSGDQVLMDKQFSTDSFSIQLNIDEIQNNKNDDLLLLQGEGNNAFKVEIVNNKVKFTLGELNVVSRENIPTKKNTTIVIVRERNKMLKIYIDGEIANSAYNAESAVDSLTIKSVTLKKAPVTYNSVFVSDYGFKYNETADTSDDDDGGDDDDDDDGKKSKKYIIIGAVVGSIALIAIIVIIVILVIKKKKSSEQSQISFPLISDDKNKYTQA</sequence>
<dbReference type="SUPFAM" id="SSF49899">
    <property type="entry name" value="Concanavalin A-like lectins/glucanases"/>
    <property type="match status" value="2"/>
</dbReference>
<dbReference type="Gene3D" id="2.60.40.1220">
    <property type="match status" value="3"/>
</dbReference>
<dbReference type="Pfam" id="PF00754">
    <property type="entry name" value="F5_F8_type_C"/>
    <property type="match status" value="3"/>
</dbReference>
<dbReference type="InterPro" id="IPR017853">
    <property type="entry name" value="GH"/>
</dbReference>
<evidence type="ECO:0000256" key="2">
    <source>
        <dbReference type="SAM" id="MobiDB-lite"/>
    </source>
</evidence>
<dbReference type="EMBL" id="JAPFFF010000002">
    <property type="protein sequence ID" value="KAK8897160.1"/>
    <property type="molecule type" value="Genomic_DNA"/>
</dbReference>
<evidence type="ECO:0000259" key="4">
    <source>
        <dbReference type="PROSITE" id="PS50022"/>
    </source>
</evidence>
<dbReference type="InterPro" id="IPR000421">
    <property type="entry name" value="FA58C"/>
</dbReference>
<dbReference type="SUPFAM" id="SSF49785">
    <property type="entry name" value="Galactose-binding domain-like"/>
    <property type="match status" value="3"/>
</dbReference>
<feature type="domain" description="F5/8 type C" evidence="4">
    <location>
        <begin position="2264"/>
        <end position="2435"/>
    </location>
</feature>
<evidence type="ECO:0000313" key="6">
    <source>
        <dbReference type="Proteomes" id="UP001470230"/>
    </source>
</evidence>